<dbReference type="PROSITE" id="PS01183">
    <property type="entry name" value="UBIE_1"/>
    <property type="match status" value="1"/>
</dbReference>
<evidence type="ECO:0000256" key="3">
    <source>
        <dbReference type="ARBA" id="ARBA00022679"/>
    </source>
</evidence>
<comment type="catalytic activity">
    <reaction evidence="6">
        <text>a 2-demethylmenaquinol + S-adenosyl-L-methionine = a menaquinol + S-adenosyl-L-homocysteine + H(+)</text>
        <dbReference type="Rhea" id="RHEA:42640"/>
        <dbReference type="Rhea" id="RHEA-COMP:9539"/>
        <dbReference type="Rhea" id="RHEA-COMP:9563"/>
        <dbReference type="ChEBI" id="CHEBI:15378"/>
        <dbReference type="ChEBI" id="CHEBI:18151"/>
        <dbReference type="ChEBI" id="CHEBI:55437"/>
        <dbReference type="ChEBI" id="CHEBI:57856"/>
        <dbReference type="ChEBI" id="CHEBI:59789"/>
        <dbReference type="EC" id="2.1.1.163"/>
    </reaction>
</comment>
<dbReference type="EC" id="2.1.1.201" evidence="6"/>
<reference evidence="7 8" key="1">
    <citation type="submission" date="2013-03" db="EMBL/GenBank/DDBJ databases">
        <title>Salinisphaera hydrothermalis C41B8 Genome Sequencing.</title>
        <authorList>
            <person name="Li C."/>
            <person name="Lai Q."/>
            <person name="Shao Z."/>
        </authorList>
    </citation>
    <scope>NUCLEOTIDE SEQUENCE [LARGE SCALE GENOMIC DNA]</scope>
    <source>
        <strain evidence="7 8">C41B8</strain>
    </source>
</reference>
<keyword evidence="8" id="KW-1185">Reference proteome</keyword>
<dbReference type="UniPathway" id="UPA00232"/>
<dbReference type="HAMAP" id="MF_01813">
    <property type="entry name" value="MenG_UbiE_methyltr"/>
    <property type="match status" value="1"/>
</dbReference>
<dbReference type="NCBIfam" id="NF001244">
    <property type="entry name" value="PRK00216.1-5"/>
    <property type="match status" value="1"/>
</dbReference>
<dbReference type="GO" id="GO:0009234">
    <property type="term" value="P:menaquinone biosynthetic process"/>
    <property type="evidence" value="ECO:0007669"/>
    <property type="project" value="UniProtKB-UniRule"/>
</dbReference>
<dbReference type="PROSITE" id="PS01184">
    <property type="entry name" value="UBIE_2"/>
    <property type="match status" value="1"/>
</dbReference>
<comment type="pathway">
    <text evidence="6">Cofactor biosynthesis; ubiquinone biosynthesis.</text>
</comment>
<sequence>MVDSRQPSSDDSDTIDFGYERVPRGAKAQRVGAVFDSVADNYDIMNDLMSMGVHRAWKRFTISLAAVRPGERVLDLASGTGDLAAGFAKKVGASGRVLMSDINHAMLSNGRDRMIERGLVSNVDYCLANAEKLPFADDSFDCVTIGFGLRNVTDKQSALNEMARVTKPGGRTIVLEFSKPAVPGLGRVYDVYSFSVLPWLGKNVARDEAAYRYLAESIRMHPDQETLKSMMSDAGFIRCGYHNLTGGIVAVHRGYAP</sequence>
<dbReference type="InterPro" id="IPR023576">
    <property type="entry name" value="UbiE/COQ5_MeTrFase_CS"/>
</dbReference>
<keyword evidence="4 6" id="KW-0831">Ubiquinone biosynthesis</keyword>
<dbReference type="EC" id="2.1.1.163" evidence="6"/>
<dbReference type="NCBIfam" id="NF001240">
    <property type="entry name" value="PRK00216.1-1"/>
    <property type="match status" value="1"/>
</dbReference>
<evidence type="ECO:0000256" key="1">
    <source>
        <dbReference type="ARBA" id="ARBA00022428"/>
    </source>
</evidence>
<dbReference type="OrthoDB" id="9808140at2"/>
<dbReference type="PANTHER" id="PTHR43591">
    <property type="entry name" value="METHYLTRANSFERASE"/>
    <property type="match status" value="1"/>
</dbReference>
<dbReference type="PATRIC" id="fig|1304275.5.peg.2962"/>
<dbReference type="Pfam" id="PF01209">
    <property type="entry name" value="Ubie_methyltran"/>
    <property type="match status" value="1"/>
</dbReference>
<evidence type="ECO:0000256" key="4">
    <source>
        <dbReference type="ARBA" id="ARBA00022688"/>
    </source>
</evidence>
<keyword evidence="7" id="KW-0830">Ubiquinone</keyword>
<dbReference type="Proteomes" id="UP000028302">
    <property type="component" value="Unassembled WGS sequence"/>
</dbReference>
<comment type="caution">
    <text evidence="6">Lacks conserved residue(s) required for the propagation of feature annotation.</text>
</comment>
<dbReference type="GO" id="GO:0043770">
    <property type="term" value="F:demethylmenaquinone methyltransferase activity"/>
    <property type="evidence" value="ECO:0007669"/>
    <property type="project" value="UniProtKB-UniRule"/>
</dbReference>
<dbReference type="AlphaFoldDB" id="A0A084IIK8"/>
<evidence type="ECO:0000256" key="2">
    <source>
        <dbReference type="ARBA" id="ARBA00022603"/>
    </source>
</evidence>
<feature type="binding site" evidence="6">
    <location>
        <begin position="129"/>
        <end position="130"/>
    </location>
    <ligand>
        <name>S-adenosyl-L-methionine</name>
        <dbReference type="ChEBI" id="CHEBI:59789"/>
    </ligand>
</feature>
<keyword evidence="5 6" id="KW-0949">S-adenosyl-L-methionine</keyword>
<dbReference type="SUPFAM" id="SSF53335">
    <property type="entry name" value="S-adenosyl-L-methionine-dependent methyltransferases"/>
    <property type="match status" value="1"/>
</dbReference>
<dbReference type="EMBL" id="APNK01000027">
    <property type="protein sequence ID" value="KEZ76542.1"/>
    <property type="molecule type" value="Genomic_DNA"/>
</dbReference>
<dbReference type="CDD" id="cd02440">
    <property type="entry name" value="AdoMet_MTases"/>
    <property type="match status" value="1"/>
</dbReference>
<comment type="pathway">
    <text evidence="6">Quinol/quinone metabolism; menaquinone biosynthesis; menaquinol from 1,4-dihydroxy-2-naphthoate: step 2/2.</text>
</comment>
<dbReference type="GO" id="GO:0008425">
    <property type="term" value="F:2-methoxy-6-polyprenyl-1,4-benzoquinol methyltransferase activity"/>
    <property type="evidence" value="ECO:0007669"/>
    <property type="project" value="UniProtKB-UniRule"/>
</dbReference>
<dbReference type="RefSeq" id="WP_051883580.1">
    <property type="nucleotide sequence ID" value="NZ_APNK01000027.1"/>
</dbReference>
<dbReference type="STRING" id="1304275.C41B8_14485"/>
<dbReference type="InterPro" id="IPR004033">
    <property type="entry name" value="UbiE/COQ5_MeTrFase"/>
</dbReference>
<protein>
    <recommendedName>
        <fullName evidence="6">Ubiquinone/menaquinone biosynthesis C-methyltransferase UbiE</fullName>
        <ecNumber evidence="6">2.1.1.163</ecNumber>
        <ecNumber evidence="6">2.1.1.201</ecNumber>
    </recommendedName>
    <alternativeName>
        <fullName evidence="6">2-methoxy-6-polyprenyl-1,4-benzoquinol methylase</fullName>
    </alternativeName>
    <alternativeName>
        <fullName evidence="6">Demethylmenaquinone methyltransferase</fullName>
    </alternativeName>
</protein>
<proteinExistence type="inferred from homology"/>
<dbReference type="PANTHER" id="PTHR43591:SF24">
    <property type="entry name" value="2-METHOXY-6-POLYPRENYL-1,4-BENZOQUINOL METHYLASE, MITOCHONDRIAL"/>
    <property type="match status" value="1"/>
</dbReference>
<dbReference type="eggNOG" id="COG2226">
    <property type="taxonomic scope" value="Bacteria"/>
</dbReference>
<evidence type="ECO:0000313" key="8">
    <source>
        <dbReference type="Proteomes" id="UP000028302"/>
    </source>
</evidence>
<dbReference type="PROSITE" id="PS51608">
    <property type="entry name" value="SAM_MT_UBIE"/>
    <property type="match status" value="1"/>
</dbReference>
<organism evidence="7 8">
    <name type="scientific">Salinisphaera hydrothermalis (strain C41B8)</name>
    <dbReference type="NCBI Taxonomy" id="1304275"/>
    <lineage>
        <taxon>Bacteria</taxon>
        <taxon>Pseudomonadati</taxon>
        <taxon>Pseudomonadota</taxon>
        <taxon>Gammaproteobacteria</taxon>
        <taxon>Salinisphaerales</taxon>
        <taxon>Salinisphaeraceae</taxon>
        <taxon>Salinisphaera</taxon>
    </lineage>
</organism>
<evidence type="ECO:0000256" key="5">
    <source>
        <dbReference type="ARBA" id="ARBA00022691"/>
    </source>
</evidence>
<evidence type="ECO:0000256" key="6">
    <source>
        <dbReference type="HAMAP-Rule" id="MF_01813"/>
    </source>
</evidence>
<evidence type="ECO:0000313" key="7">
    <source>
        <dbReference type="EMBL" id="KEZ76542.1"/>
    </source>
</evidence>
<dbReference type="NCBIfam" id="TIGR01934">
    <property type="entry name" value="MenG_MenH_UbiE"/>
    <property type="match status" value="1"/>
</dbReference>
<accession>A0A084IIK8</accession>
<dbReference type="UniPathway" id="UPA00079">
    <property type="reaction ID" value="UER00169"/>
</dbReference>
<gene>
    <name evidence="6" type="primary">ubiE</name>
    <name evidence="7" type="ORF">C41B8_14485</name>
</gene>
<comment type="function">
    <text evidence="6">Methyltransferase required for the conversion of demethylmenaquinol (DMKH2) to menaquinol (MKH2) and the conversion of 2-polyprenyl-6-methoxy-1,4-benzoquinol (DDMQH2) to 2-polyprenyl-3-methyl-6-methoxy-1,4-benzoquinol (DMQH2).</text>
</comment>
<comment type="similarity">
    <text evidence="6">Belongs to the class I-like SAM-binding methyltransferase superfamily. MenG/UbiE family.</text>
</comment>
<comment type="caution">
    <text evidence="7">The sequence shown here is derived from an EMBL/GenBank/DDBJ whole genome shotgun (WGS) entry which is preliminary data.</text>
</comment>
<dbReference type="GO" id="GO:0009060">
    <property type="term" value="P:aerobic respiration"/>
    <property type="evidence" value="ECO:0007669"/>
    <property type="project" value="UniProtKB-UniRule"/>
</dbReference>
<keyword evidence="2 6" id="KW-0489">Methyltransferase</keyword>
<dbReference type="GO" id="GO:0032259">
    <property type="term" value="P:methylation"/>
    <property type="evidence" value="ECO:0007669"/>
    <property type="project" value="UniProtKB-KW"/>
</dbReference>
<feature type="binding site" evidence="6">
    <location>
        <position position="101"/>
    </location>
    <ligand>
        <name>S-adenosyl-L-methionine</name>
        <dbReference type="ChEBI" id="CHEBI:59789"/>
    </ligand>
</feature>
<keyword evidence="3 6" id="KW-0808">Transferase</keyword>
<keyword evidence="1 6" id="KW-0474">Menaquinone biosynthesis</keyword>
<name>A0A084IIK8_SALHC</name>
<dbReference type="Gene3D" id="3.40.50.150">
    <property type="entry name" value="Vaccinia Virus protein VP39"/>
    <property type="match status" value="1"/>
</dbReference>
<feature type="binding site" evidence="6">
    <location>
        <position position="80"/>
    </location>
    <ligand>
        <name>S-adenosyl-L-methionine</name>
        <dbReference type="ChEBI" id="CHEBI:59789"/>
    </ligand>
</feature>
<comment type="catalytic activity">
    <reaction evidence="6">
        <text>a 2-methoxy-6-(all-trans-polyprenyl)benzene-1,4-diol + S-adenosyl-L-methionine = a 5-methoxy-2-methyl-3-(all-trans-polyprenyl)benzene-1,4-diol + S-adenosyl-L-homocysteine + H(+)</text>
        <dbReference type="Rhea" id="RHEA:28286"/>
        <dbReference type="Rhea" id="RHEA-COMP:10858"/>
        <dbReference type="Rhea" id="RHEA-COMP:10859"/>
        <dbReference type="ChEBI" id="CHEBI:15378"/>
        <dbReference type="ChEBI" id="CHEBI:57856"/>
        <dbReference type="ChEBI" id="CHEBI:59789"/>
        <dbReference type="ChEBI" id="CHEBI:84166"/>
        <dbReference type="ChEBI" id="CHEBI:84167"/>
        <dbReference type="EC" id="2.1.1.201"/>
    </reaction>
</comment>
<dbReference type="InterPro" id="IPR029063">
    <property type="entry name" value="SAM-dependent_MTases_sf"/>
</dbReference>